<gene>
    <name evidence="11" type="primary">nanos3</name>
</gene>
<dbReference type="GO" id="GO:0006417">
    <property type="term" value="P:regulation of translation"/>
    <property type="evidence" value="ECO:0007669"/>
    <property type="project" value="UniProtKB-UniRule"/>
</dbReference>
<dbReference type="CTD" id="342977"/>
<dbReference type="GO" id="GO:0003723">
    <property type="term" value="F:RNA binding"/>
    <property type="evidence" value="ECO:0007669"/>
    <property type="project" value="UniProtKB-UniRule"/>
</dbReference>
<dbReference type="OrthoDB" id="5864971at2759"/>
<dbReference type="InterPro" id="IPR008705">
    <property type="entry name" value="Nanos/Xcar2"/>
</dbReference>
<keyword evidence="7 8" id="KW-0694">RNA-binding</keyword>
<dbReference type="InParanoid" id="A0A6J2PMB0"/>
<evidence type="ECO:0000256" key="7">
    <source>
        <dbReference type="ARBA" id="ARBA00022884"/>
    </source>
</evidence>
<comment type="subcellular location">
    <subcellularLocation>
        <location evidence="1">Cytoplasm</location>
    </subcellularLocation>
</comment>
<evidence type="ECO:0000256" key="8">
    <source>
        <dbReference type="PROSITE-ProRule" id="PRU00855"/>
    </source>
</evidence>
<dbReference type="PROSITE" id="PS51522">
    <property type="entry name" value="ZF_NANOS"/>
    <property type="match status" value="1"/>
</dbReference>
<dbReference type="KEGG" id="cgob:115007668"/>
<dbReference type="FunCoup" id="A0A6J2PMB0">
    <property type="interactions" value="625"/>
</dbReference>
<evidence type="ECO:0000313" key="10">
    <source>
        <dbReference type="Proteomes" id="UP000504630"/>
    </source>
</evidence>
<evidence type="ECO:0000256" key="6">
    <source>
        <dbReference type="ARBA" id="ARBA00022845"/>
    </source>
</evidence>
<name>A0A6J2PMB0_COTGO</name>
<dbReference type="AlphaFoldDB" id="A0A6J2PMB0"/>
<accession>A0A6J2PMB0</accession>
<feature type="domain" description="Nanos-type" evidence="9">
    <location>
        <begin position="161"/>
        <end position="215"/>
    </location>
</feature>
<organism evidence="10 11">
    <name type="scientific">Cottoperca gobio</name>
    <name type="common">Frogmouth</name>
    <name type="synonym">Aphritis gobio</name>
    <dbReference type="NCBI Taxonomy" id="56716"/>
    <lineage>
        <taxon>Eukaryota</taxon>
        <taxon>Metazoa</taxon>
        <taxon>Chordata</taxon>
        <taxon>Craniata</taxon>
        <taxon>Vertebrata</taxon>
        <taxon>Euteleostomi</taxon>
        <taxon>Actinopterygii</taxon>
        <taxon>Neopterygii</taxon>
        <taxon>Teleostei</taxon>
        <taxon>Neoteleostei</taxon>
        <taxon>Acanthomorphata</taxon>
        <taxon>Eupercaria</taxon>
        <taxon>Perciformes</taxon>
        <taxon>Notothenioidei</taxon>
        <taxon>Bovichtidae</taxon>
        <taxon>Cottoperca</taxon>
    </lineage>
</organism>
<sequence length="229" mass="25141">MNGMVWGLFNHLPCFMESDRNSFQPWRDYIGLSDTIREILARHTTTESLSASKAPQSESDGLCEALTSVRINAGSHSGALGADCALDPSRDSTLPGSLAHQRPTDGLWYATDPFRTDAPDMLGVKLGQRPTGSRGPKDYKKTALLKTPEPPLLPASPERMFCSFCKHNGESHFVCGSHWLKNQAGDVLCPYLRQYVCPLCGATGAKAHTKRFCPKVDSAYSSVYAKCRR</sequence>
<evidence type="ECO:0000259" key="9">
    <source>
        <dbReference type="PROSITE" id="PS51522"/>
    </source>
</evidence>
<keyword evidence="4 8" id="KW-0863">Zinc-finger</keyword>
<dbReference type="GO" id="GO:0005737">
    <property type="term" value="C:cytoplasm"/>
    <property type="evidence" value="ECO:0007669"/>
    <property type="project" value="UniProtKB-SubCell"/>
</dbReference>
<evidence type="ECO:0000256" key="3">
    <source>
        <dbReference type="ARBA" id="ARBA00022723"/>
    </source>
</evidence>
<dbReference type="Pfam" id="PF05741">
    <property type="entry name" value="zf-nanos"/>
    <property type="match status" value="1"/>
</dbReference>
<keyword evidence="3" id="KW-0479">Metal-binding</keyword>
<keyword evidence="10" id="KW-1185">Reference proteome</keyword>
<protein>
    <submittedName>
        <fullName evidence="11">Nanos homolog 3</fullName>
    </submittedName>
</protein>
<evidence type="ECO:0000256" key="4">
    <source>
        <dbReference type="ARBA" id="ARBA00022771"/>
    </source>
</evidence>
<comment type="similarity">
    <text evidence="8">Belongs to the nanos family.</text>
</comment>
<evidence type="ECO:0000313" key="11">
    <source>
        <dbReference type="RefSeq" id="XP_029286466.1"/>
    </source>
</evidence>
<dbReference type="GeneID" id="115007668"/>
<dbReference type="InterPro" id="IPR024161">
    <property type="entry name" value="Znf_nanos-typ"/>
</dbReference>
<keyword evidence="5" id="KW-0862">Zinc</keyword>
<keyword evidence="2" id="KW-0963">Cytoplasm</keyword>
<dbReference type="Proteomes" id="UP000504630">
    <property type="component" value="Chromosome 1"/>
</dbReference>
<evidence type="ECO:0000256" key="5">
    <source>
        <dbReference type="ARBA" id="ARBA00022833"/>
    </source>
</evidence>
<dbReference type="GO" id="GO:0008270">
    <property type="term" value="F:zinc ion binding"/>
    <property type="evidence" value="ECO:0007669"/>
    <property type="project" value="UniProtKB-KW"/>
</dbReference>
<evidence type="ECO:0000256" key="2">
    <source>
        <dbReference type="ARBA" id="ARBA00022490"/>
    </source>
</evidence>
<evidence type="ECO:0000256" key="1">
    <source>
        <dbReference type="ARBA" id="ARBA00004496"/>
    </source>
</evidence>
<dbReference type="PANTHER" id="PTHR12887">
    <property type="entry name" value="NANOS PROTEIN"/>
    <property type="match status" value="1"/>
</dbReference>
<keyword evidence="6 8" id="KW-0810">Translation regulation</keyword>
<proteinExistence type="inferred from homology"/>
<dbReference type="RefSeq" id="XP_029286466.1">
    <property type="nucleotide sequence ID" value="XM_029430606.1"/>
</dbReference>
<dbReference type="InterPro" id="IPR038129">
    <property type="entry name" value="Nanos_sf"/>
</dbReference>
<dbReference type="Gene3D" id="4.10.60.30">
    <property type="entry name" value="Nanos, RNA-binding domain"/>
    <property type="match status" value="1"/>
</dbReference>
<reference evidence="11" key="1">
    <citation type="submission" date="2025-08" db="UniProtKB">
        <authorList>
            <consortium name="RefSeq"/>
        </authorList>
    </citation>
    <scope>IDENTIFICATION</scope>
</reference>